<protein>
    <submittedName>
        <fullName evidence="1">Uncharacterized protein</fullName>
    </submittedName>
</protein>
<evidence type="ECO:0000313" key="2">
    <source>
        <dbReference type="Proteomes" id="UP000265520"/>
    </source>
</evidence>
<dbReference type="Proteomes" id="UP000265520">
    <property type="component" value="Unassembled WGS sequence"/>
</dbReference>
<reference evidence="1 2" key="1">
    <citation type="journal article" date="2018" name="Front. Plant Sci.">
        <title>Red Clover (Trifolium pratense) and Zigzag Clover (T. medium) - A Picture of Genomic Similarities and Differences.</title>
        <authorList>
            <person name="Dluhosova J."/>
            <person name="Istvanek J."/>
            <person name="Nedelnik J."/>
            <person name="Repkova J."/>
        </authorList>
    </citation>
    <scope>NUCLEOTIDE SEQUENCE [LARGE SCALE GENOMIC DNA]</scope>
    <source>
        <strain evidence="2">cv. 10/8</strain>
        <tissue evidence="1">Leaf</tissue>
    </source>
</reference>
<proteinExistence type="predicted"/>
<dbReference type="AlphaFoldDB" id="A0A392VUF8"/>
<organism evidence="1 2">
    <name type="scientific">Trifolium medium</name>
    <dbReference type="NCBI Taxonomy" id="97028"/>
    <lineage>
        <taxon>Eukaryota</taxon>
        <taxon>Viridiplantae</taxon>
        <taxon>Streptophyta</taxon>
        <taxon>Embryophyta</taxon>
        <taxon>Tracheophyta</taxon>
        <taxon>Spermatophyta</taxon>
        <taxon>Magnoliopsida</taxon>
        <taxon>eudicotyledons</taxon>
        <taxon>Gunneridae</taxon>
        <taxon>Pentapetalae</taxon>
        <taxon>rosids</taxon>
        <taxon>fabids</taxon>
        <taxon>Fabales</taxon>
        <taxon>Fabaceae</taxon>
        <taxon>Papilionoideae</taxon>
        <taxon>50 kb inversion clade</taxon>
        <taxon>NPAAA clade</taxon>
        <taxon>Hologalegina</taxon>
        <taxon>IRL clade</taxon>
        <taxon>Trifolieae</taxon>
        <taxon>Trifolium</taxon>
    </lineage>
</organism>
<dbReference type="EMBL" id="LXQA011262476">
    <property type="protein sequence ID" value="MCI91089.1"/>
    <property type="molecule type" value="Genomic_DNA"/>
</dbReference>
<sequence>MQGFLPSARHAGSDDALRRYADHVWDFFCQLRAAQESMARRA</sequence>
<accession>A0A392VUF8</accession>
<comment type="caution">
    <text evidence="1">The sequence shown here is derived from an EMBL/GenBank/DDBJ whole genome shotgun (WGS) entry which is preliminary data.</text>
</comment>
<evidence type="ECO:0000313" key="1">
    <source>
        <dbReference type="EMBL" id="MCI91089.1"/>
    </source>
</evidence>
<name>A0A392VUF8_9FABA</name>
<keyword evidence="2" id="KW-1185">Reference proteome</keyword>
<feature type="non-terminal residue" evidence="1">
    <location>
        <position position="42"/>
    </location>
</feature>